<keyword evidence="4" id="KW-1185">Reference proteome</keyword>
<evidence type="ECO:0000313" key="4">
    <source>
        <dbReference type="Proteomes" id="UP000529637"/>
    </source>
</evidence>
<proteinExistence type="predicted"/>
<protein>
    <submittedName>
        <fullName evidence="3">Amidase</fullName>
        <ecNumber evidence="3">3.5.1.4</ecNumber>
    </submittedName>
</protein>
<dbReference type="EC" id="3.5.1.4" evidence="3"/>
<accession>A0A7Y6NRB8</accession>
<dbReference type="AlphaFoldDB" id="A0A7Y6NRB8"/>
<comment type="caution">
    <text evidence="3">The sequence shown here is derived from an EMBL/GenBank/DDBJ whole genome shotgun (WGS) entry which is preliminary data.</text>
</comment>
<keyword evidence="3" id="KW-0378">Hydrolase</keyword>
<dbReference type="SUPFAM" id="SSF75304">
    <property type="entry name" value="Amidase signature (AS) enzymes"/>
    <property type="match status" value="1"/>
</dbReference>
<dbReference type="RefSeq" id="WP_176070716.1">
    <property type="nucleotide sequence ID" value="NZ_JABWMJ010000009.1"/>
</dbReference>
<dbReference type="InterPro" id="IPR036928">
    <property type="entry name" value="AS_sf"/>
</dbReference>
<organism evidence="3 4">
    <name type="scientific">Piscinibacter koreensis</name>
    <dbReference type="NCBI Taxonomy" id="2742824"/>
    <lineage>
        <taxon>Bacteria</taxon>
        <taxon>Pseudomonadati</taxon>
        <taxon>Pseudomonadota</taxon>
        <taxon>Betaproteobacteria</taxon>
        <taxon>Burkholderiales</taxon>
        <taxon>Sphaerotilaceae</taxon>
        <taxon>Piscinibacter</taxon>
    </lineage>
</organism>
<dbReference type="Gene3D" id="3.90.1300.10">
    <property type="entry name" value="Amidase signature (AS) domain"/>
    <property type="match status" value="1"/>
</dbReference>
<evidence type="ECO:0000313" key="3">
    <source>
        <dbReference type="EMBL" id="NUZ07890.1"/>
    </source>
</evidence>
<dbReference type="InterPro" id="IPR023631">
    <property type="entry name" value="Amidase_dom"/>
</dbReference>
<feature type="chain" id="PRO_5031174605" evidence="1">
    <location>
        <begin position="21"/>
        <end position="536"/>
    </location>
</feature>
<reference evidence="3 4" key="1">
    <citation type="submission" date="2020-06" db="EMBL/GenBank/DDBJ databases">
        <title>Schlegella sp. ID0723 isolated from air conditioner.</title>
        <authorList>
            <person name="Kim D.Y."/>
            <person name="Kim D.-U."/>
        </authorList>
    </citation>
    <scope>NUCLEOTIDE SEQUENCE [LARGE SCALE GENOMIC DNA]</scope>
    <source>
        <strain evidence="3 4">ID0723</strain>
    </source>
</reference>
<evidence type="ECO:0000256" key="1">
    <source>
        <dbReference type="SAM" id="SignalP"/>
    </source>
</evidence>
<name>A0A7Y6NRB8_9BURK</name>
<feature type="domain" description="Amidase" evidence="2">
    <location>
        <begin position="68"/>
        <end position="346"/>
    </location>
</feature>
<feature type="signal peptide" evidence="1">
    <location>
        <begin position="1"/>
        <end position="20"/>
    </location>
</feature>
<evidence type="ECO:0000259" key="2">
    <source>
        <dbReference type="Pfam" id="PF01425"/>
    </source>
</evidence>
<dbReference type="GO" id="GO:0004040">
    <property type="term" value="F:amidase activity"/>
    <property type="evidence" value="ECO:0007669"/>
    <property type="project" value="UniProtKB-EC"/>
</dbReference>
<sequence length="536" mass="54702">MKRKYAYPSFLSLCVLAACGGGSDDDKSGPTTFQLQEATVDDIKAATESDLITSEQLVGMYFSRIFAYDKAGPRLNSILHVNPNALSRARELDAQGGSKGPLHGIPVLLKDNIDTVDMPTTAGSVALANTYPAKDAFITRKLRDAGAIIIGKANLTEYANFLTSGMPAGYSSLGGYVLNPYDPRALPGGDGRPVLTPGGSSSGPGAATAANLTALSIGSETSGSILSPASANDVVGIKPTLGLVSRSGILPISADQDTAGPITRTVRDAAILLGVIAGHDPADPATAACQTAGNCFSDYTQFLDANALAGARILVPPFPTNRATIMEAAITVLQAKGATVVRQSTALANVTAPSVLNYGFKRDLNAYLATRPASQTVRTLADIIAFNAATPGALKYGQTLAIASDALSLDPSSADTAAYQANLAAGYSQSRGILNGALSGPDGVAGNADDYDALLFSGNSGAGTPARAGFPTVIVPGGTVPAVAPIEQPTPSGVAFSGRAFSEPRLIALAYAFEQATKLRRPPASTPALAGEVVTR</sequence>
<gene>
    <name evidence="3" type="ORF">HQN59_19165</name>
</gene>
<dbReference type="PROSITE" id="PS51257">
    <property type="entry name" value="PROKAR_LIPOPROTEIN"/>
    <property type="match status" value="1"/>
</dbReference>
<dbReference type="Pfam" id="PF01425">
    <property type="entry name" value="Amidase"/>
    <property type="match status" value="1"/>
</dbReference>
<keyword evidence="1" id="KW-0732">Signal</keyword>
<dbReference type="Proteomes" id="UP000529637">
    <property type="component" value="Unassembled WGS sequence"/>
</dbReference>
<dbReference type="EMBL" id="JABWMJ010000009">
    <property type="protein sequence ID" value="NUZ07890.1"/>
    <property type="molecule type" value="Genomic_DNA"/>
</dbReference>
<dbReference type="PANTHER" id="PTHR42678">
    <property type="entry name" value="AMIDASE"/>
    <property type="match status" value="1"/>
</dbReference>
<dbReference type="PANTHER" id="PTHR42678:SF34">
    <property type="entry name" value="OS04G0183300 PROTEIN"/>
    <property type="match status" value="1"/>
</dbReference>